<comment type="function">
    <text evidence="14">Catalyzes the phosphorylation of D-fructose 6-phosphate to fructose 1,6-bisphosphate by ATP, the first committing step of glycolysis.</text>
</comment>
<comment type="pathway">
    <text evidence="3 14">Carbohydrate degradation; glycolysis; D-glyceraldehyde 3-phosphate and glycerone phosphate from D-glucose: step 3/4.</text>
</comment>
<dbReference type="UniPathway" id="UPA00109">
    <property type="reaction ID" value="UER00182"/>
</dbReference>
<evidence type="ECO:0000256" key="14">
    <source>
        <dbReference type="HAMAP-Rule" id="MF_00339"/>
    </source>
</evidence>
<evidence type="ECO:0000256" key="4">
    <source>
        <dbReference type="ARBA" id="ARBA00022490"/>
    </source>
</evidence>
<feature type="binding site" evidence="14">
    <location>
        <position position="12"/>
    </location>
    <ligand>
        <name>ATP</name>
        <dbReference type="ChEBI" id="CHEBI:30616"/>
    </ligand>
</feature>
<feature type="active site" description="Proton acceptor" evidence="14">
    <location>
        <position position="128"/>
    </location>
</feature>
<dbReference type="GO" id="GO:0016208">
    <property type="term" value="F:AMP binding"/>
    <property type="evidence" value="ECO:0007669"/>
    <property type="project" value="TreeGrafter"/>
</dbReference>
<feature type="binding site" evidence="14">
    <location>
        <position position="163"/>
    </location>
    <ligand>
        <name>substrate</name>
        <note>ligand shared between dimeric partners</note>
    </ligand>
</feature>
<dbReference type="GO" id="GO:0005524">
    <property type="term" value="F:ATP binding"/>
    <property type="evidence" value="ECO:0007669"/>
    <property type="project" value="UniProtKB-UniRule"/>
</dbReference>
<dbReference type="GO" id="GO:0005945">
    <property type="term" value="C:6-phosphofructokinase complex"/>
    <property type="evidence" value="ECO:0007669"/>
    <property type="project" value="TreeGrafter"/>
</dbReference>
<comment type="cofactor">
    <cofactor evidence="1 14">
        <name>Mg(2+)</name>
        <dbReference type="ChEBI" id="CHEBI:18420"/>
    </cofactor>
</comment>
<dbReference type="HAMAP" id="MF_00339">
    <property type="entry name" value="Phosphofructokinase_I_B1"/>
    <property type="match status" value="1"/>
</dbReference>
<comment type="subunit">
    <text evidence="14">Homotetramer.</text>
</comment>
<evidence type="ECO:0000256" key="3">
    <source>
        <dbReference type="ARBA" id="ARBA00004679"/>
    </source>
</evidence>
<feature type="binding site" description="in other chain" evidence="14">
    <location>
        <position position="223"/>
    </location>
    <ligand>
        <name>substrate</name>
        <note>ligand shared between dimeric partners</note>
    </ligand>
</feature>
<evidence type="ECO:0000313" key="17">
    <source>
        <dbReference type="Proteomes" id="UP000243745"/>
    </source>
</evidence>
<dbReference type="GO" id="GO:0070095">
    <property type="term" value="F:fructose-6-phosphate binding"/>
    <property type="evidence" value="ECO:0007669"/>
    <property type="project" value="TreeGrafter"/>
</dbReference>
<keyword evidence="6 14" id="KW-0808">Transferase</keyword>
<keyword evidence="9 14" id="KW-0418">Kinase</keyword>
<dbReference type="PANTHER" id="PTHR13697:SF4">
    <property type="entry name" value="ATP-DEPENDENT 6-PHOSPHOFRUCTOKINASE"/>
    <property type="match status" value="1"/>
</dbReference>
<dbReference type="PANTHER" id="PTHR13697">
    <property type="entry name" value="PHOSPHOFRUCTOKINASE"/>
    <property type="match status" value="1"/>
</dbReference>
<dbReference type="GO" id="GO:0003872">
    <property type="term" value="F:6-phosphofructokinase activity"/>
    <property type="evidence" value="ECO:0007669"/>
    <property type="project" value="UniProtKB-UniRule"/>
</dbReference>
<keyword evidence="5 14" id="KW-0021">Allosteric enzyme</keyword>
<keyword evidence="17" id="KW-1185">Reference proteome</keyword>
<comment type="catalytic activity">
    <reaction evidence="13 14">
        <text>beta-D-fructose 6-phosphate + ATP = beta-D-fructose 1,6-bisphosphate + ADP + H(+)</text>
        <dbReference type="Rhea" id="RHEA:16109"/>
        <dbReference type="ChEBI" id="CHEBI:15378"/>
        <dbReference type="ChEBI" id="CHEBI:30616"/>
        <dbReference type="ChEBI" id="CHEBI:32966"/>
        <dbReference type="ChEBI" id="CHEBI:57634"/>
        <dbReference type="ChEBI" id="CHEBI:456216"/>
        <dbReference type="EC" id="2.7.1.11"/>
    </reaction>
</comment>
<dbReference type="GO" id="GO:0046872">
    <property type="term" value="F:metal ion binding"/>
    <property type="evidence" value="ECO:0007669"/>
    <property type="project" value="UniProtKB-KW"/>
</dbReference>
<name>A0A662ZIZ3_9GAMM</name>
<feature type="binding site" evidence="14">
    <location>
        <begin position="103"/>
        <end position="106"/>
    </location>
    <ligand>
        <name>ATP</name>
        <dbReference type="ChEBI" id="CHEBI:30616"/>
    </ligand>
</feature>
<dbReference type="RefSeq" id="WP_093142504.1">
    <property type="nucleotide sequence ID" value="NZ_FOXF01000028.1"/>
</dbReference>
<feature type="binding site" description="in other chain" evidence="14">
    <location>
        <begin position="250"/>
        <end position="253"/>
    </location>
    <ligand>
        <name>substrate</name>
        <note>ligand shared between dimeric partners</note>
    </ligand>
</feature>
<feature type="binding site" evidence="14">
    <location>
        <begin position="73"/>
        <end position="74"/>
    </location>
    <ligand>
        <name>ATP</name>
        <dbReference type="ChEBI" id="CHEBI:30616"/>
    </ligand>
</feature>
<comment type="similarity">
    <text evidence="14">Belongs to the phosphofructokinase type A (PFKA) family. ATP-dependent PFK group I subfamily. Prokaryotic clade 'B1' sub-subfamily.</text>
</comment>
<dbReference type="Gene3D" id="3.40.50.450">
    <property type="match status" value="1"/>
</dbReference>
<keyword evidence="8 14" id="KW-0547">Nucleotide-binding</keyword>
<dbReference type="EMBL" id="FOXF01000028">
    <property type="protein sequence ID" value="SFP48906.1"/>
    <property type="molecule type" value="Genomic_DNA"/>
</dbReference>
<dbReference type="NCBIfam" id="TIGR02482">
    <property type="entry name" value="PFKA_ATP"/>
    <property type="match status" value="1"/>
</dbReference>
<dbReference type="GO" id="GO:0006002">
    <property type="term" value="P:fructose 6-phosphate metabolic process"/>
    <property type="evidence" value="ECO:0007669"/>
    <property type="project" value="UniProtKB-UniRule"/>
</dbReference>
<dbReference type="InterPro" id="IPR022953">
    <property type="entry name" value="ATP_PFK"/>
</dbReference>
<evidence type="ECO:0000256" key="11">
    <source>
        <dbReference type="ARBA" id="ARBA00022842"/>
    </source>
</evidence>
<dbReference type="InterPro" id="IPR015912">
    <property type="entry name" value="Phosphofructokinase_CS"/>
</dbReference>
<dbReference type="GO" id="GO:0042802">
    <property type="term" value="F:identical protein binding"/>
    <property type="evidence" value="ECO:0007669"/>
    <property type="project" value="TreeGrafter"/>
</dbReference>
<dbReference type="Proteomes" id="UP000243745">
    <property type="component" value="Unassembled WGS sequence"/>
</dbReference>
<dbReference type="PRINTS" id="PR00476">
    <property type="entry name" value="PHFRCTKINASE"/>
</dbReference>
<evidence type="ECO:0000256" key="1">
    <source>
        <dbReference type="ARBA" id="ARBA00001946"/>
    </source>
</evidence>
<feature type="binding site" description="in other chain" evidence="14">
    <location>
        <position position="155"/>
    </location>
    <ligand>
        <name>ADP</name>
        <dbReference type="ChEBI" id="CHEBI:456216"/>
        <note>allosteric activator; ligand shared between dimeric partners</note>
    </ligand>
</feature>
<dbReference type="Pfam" id="PF00365">
    <property type="entry name" value="PFK"/>
    <property type="match status" value="1"/>
</dbReference>
<evidence type="ECO:0000256" key="6">
    <source>
        <dbReference type="ARBA" id="ARBA00022679"/>
    </source>
</evidence>
<keyword evidence="4 14" id="KW-0963">Cytoplasm</keyword>
<proteinExistence type="inferred from homology"/>
<feature type="binding site" evidence="14">
    <location>
        <position position="244"/>
    </location>
    <ligand>
        <name>substrate</name>
        <note>ligand shared between dimeric partners</note>
    </ligand>
</feature>
<feature type="binding site" description="in other chain" evidence="14">
    <location>
        <begin position="126"/>
        <end position="128"/>
    </location>
    <ligand>
        <name>substrate</name>
        <note>ligand shared between dimeric partners</note>
    </ligand>
</feature>
<comment type="activity regulation">
    <text evidence="14">Allosterically activated by ADP and other diphosphonucleosides, and allosterically inhibited by phosphoenolpyruvate.</text>
</comment>
<evidence type="ECO:0000313" key="16">
    <source>
        <dbReference type="EMBL" id="SFP48906.1"/>
    </source>
</evidence>
<evidence type="ECO:0000256" key="10">
    <source>
        <dbReference type="ARBA" id="ARBA00022840"/>
    </source>
</evidence>
<dbReference type="EC" id="2.7.1.11" evidence="14"/>
<protein>
    <recommendedName>
        <fullName evidence="14">ATP-dependent 6-phosphofructokinase</fullName>
        <shortName evidence="14">ATP-PFK</shortName>
        <shortName evidence="14">Phosphofructokinase</shortName>
        <ecNumber evidence="14">2.7.1.11</ecNumber>
    </recommendedName>
    <alternativeName>
        <fullName evidence="14">Phosphohexokinase</fullName>
    </alternativeName>
</protein>
<feature type="binding site" description="in other chain" evidence="14">
    <location>
        <begin position="186"/>
        <end position="188"/>
    </location>
    <ligand>
        <name>ADP</name>
        <dbReference type="ChEBI" id="CHEBI:456216"/>
        <note>allosteric activator; ligand shared between dimeric partners</note>
    </ligand>
</feature>
<feature type="binding site" evidence="14">
    <location>
        <begin position="22"/>
        <end position="26"/>
    </location>
    <ligand>
        <name>ADP</name>
        <dbReference type="ChEBI" id="CHEBI:456216"/>
        <note>allosteric activator; ligand shared between dimeric partners</note>
    </ligand>
</feature>
<evidence type="ECO:0000256" key="13">
    <source>
        <dbReference type="ARBA" id="ARBA00048070"/>
    </source>
</evidence>
<evidence type="ECO:0000256" key="2">
    <source>
        <dbReference type="ARBA" id="ARBA00004496"/>
    </source>
</evidence>
<comment type="caution">
    <text evidence="14">Lacks conserved residue(s) required for the propagation of feature annotation.</text>
</comment>
<keyword evidence="11 14" id="KW-0460">Magnesium</keyword>
<reference evidence="16 17" key="1">
    <citation type="submission" date="2016-10" db="EMBL/GenBank/DDBJ databases">
        <authorList>
            <person name="Varghese N."/>
            <person name="Submissions S."/>
        </authorList>
    </citation>
    <scope>NUCLEOTIDE SEQUENCE [LARGE SCALE GENOMIC DNA]</scope>
    <source>
        <strain evidence="16 17">DSM 1361</strain>
    </source>
</reference>
<accession>A0A662ZIZ3</accession>
<dbReference type="OrthoDB" id="9802503at2"/>
<evidence type="ECO:0000256" key="8">
    <source>
        <dbReference type="ARBA" id="ARBA00022741"/>
    </source>
</evidence>
<dbReference type="InterPro" id="IPR012003">
    <property type="entry name" value="ATP_PFK_prok-type"/>
</dbReference>
<organism evidence="16 17">
    <name type="scientific">Ruminobacter amylophilus</name>
    <dbReference type="NCBI Taxonomy" id="867"/>
    <lineage>
        <taxon>Bacteria</taxon>
        <taxon>Pseudomonadati</taxon>
        <taxon>Pseudomonadota</taxon>
        <taxon>Gammaproteobacteria</taxon>
        <taxon>Aeromonadales</taxon>
        <taxon>Succinivibrionaceae</taxon>
        <taxon>Ruminobacter</taxon>
    </lineage>
</organism>
<feature type="domain" description="Phosphofructokinase" evidence="15">
    <location>
        <begin position="4"/>
        <end position="276"/>
    </location>
</feature>
<evidence type="ECO:0000256" key="12">
    <source>
        <dbReference type="ARBA" id="ARBA00023152"/>
    </source>
</evidence>
<feature type="binding site" description="in other chain" evidence="14">
    <location>
        <begin position="214"/>
        <end position="216"/>
    </location>
    <ligand>
        <name>ADP</name>
        <dbReference type="ChEBI" id="CHEBI:456216"/>
        <note>allosteric activator; ligand shared between dimeric partners</note>
    </ligand>
</feature>
<dbReference type="InterPro" id="IPR012828">
    <property type="entry name" value="PFKA_ATP_prok"/>
</dbReference>
<dbReference type="Gene3D" id="3.40.50.460">
    <property type="entry name" value="Phosphofructokinase domain"/>
    <property type="match status" value="1"/>
</dbReference>
<evidence type="ECO:0000256" key="7">
    <source>
        <dbReference type="ARBA" id="ARBA00022723"/>
    </source>
</evidence>
<dbReference type="GO" id="GO:0030388">
    <property type="term" value="P:fructose 1,6-bisphosphate metabolic process"/>
    <property type="evidence" value="ECO:0007669"/>
    <property type="project" value="TreeGrafter"/>
</dbReference>
<dbReference type="PROSITE" id="PS00433">
    <property type="entry name" value="PHOSPHOFRUCTOKINASE"/>
    <property type="match status" value="1"/>
</dbReference>
<keyword evidence="7 14" id="KW-0479">Metal-binding</keyword>
<dbReference type="AlphaFoldDB" id="A0A662ZIZ3"/>
<dbReference type="GO" id="GO:0048029">
    <property type="term" value="F:monosaccharide binding"/>
    <property type="evidence" value="ECO:0007669"/>
    <property type="project" value="TreeGrafter"/>
</dbReference>
<dbReference type="GO" id="GO:0061621">
    <property type="term" value="P:canonical glycolysis"/>
    <property type="evidence" value="ECO:0007669"/>
    <property type="project" value="TreeGrafter"/>
</dbReference>
<dbReference type="PIRSF" id="PIRSF000532">
    <property type="entry name" value="ATP_PFK_prok"/>
    <property type="match status" value="1"/>
</dbReference>
<dbReference type="FunFam" id="3.40.50.450:FF:000001">
    <property type="entry name" value="ATP-dependent 6-phosphofructokinase"/>
    <property type="match status" value="1"/>
</dbReference>
<dbReference type="FunFam" id="3.40.50.460:FF:000002">
    <property type="entry name" value="ATP-dependent 6-phosphofructokinase"/>
    <property type="match status" value="1"/>
</dbReference>
<dbReference type="InterPro" id="IPR035966">
    <property type="entry name" value="PKF_sf"/>
</dbReference>
<keyword evidence="10 14" id="KW-0067">ATP-binding</keyword>
<feature type="binding site" description="in other chain" evidence="14">
    <location>
        <begin position="170"/>
        <end position="172"/>
    </location>
    <ligand>
        <name>substrate</name>
        <note>ligand shared between dimeric partners</note>
    </ligand>
</feature>
<evidence type="ECO:0000256" key="9">
    <source>
        <dbReference type="ARBA" id="ARBA00022777"/>
    </source>
</evidence>
<evidence type="ECO:0000259" key="15">
    <source>
        <dbReference type="Pfam" id="PF00365"/>
    </source>
</evidence>
<dbReference type="NCBIfam" id="NF002872">
    <property type="entry name" value="PRK03202.1"/>
    <property type="match status" value="1"/>
</dbReference>
<gene>
    <name evidence="14" type="primary">pfkA</name>
    <name evidence="16" type="ORF">SAMN02910344_01522</name>
</gene>
<sequence>MIKRIGVLTSGGDAPGMNAAVRSVVRAAINEGISVSGIRDGFLGMHQDRIIDLDRAGVNDIITRGGTFLGTARFTAFKEESVRREAIENLKKRNIDALVLIGGDGTYTGALRLHEMGVRCIGIPATIDNDVHGTGFSIGFDTAVNNIMQNMDRLRDTSSSHHRVTIMEVMGRHCGDLAVVGGIAGGADYIIAPEEPFVKEDLFSKIAQAFASGKRHALICLCENIVNADALASELEATTGIECRATVLGHIQRGGSPTAYDRVLASRLGDYAVRLLIDGVYGKCVGIDGTTLIATDFEEAINNPKHSHVNEYISLSNKISL</sequence>
<comment type="subcellular location">
    <subcellularLocation>
        <location evidence="2 14">Cytoplasm</location>
    </subcellularLocation>
</comment>
<feature type="binding site" evidence="14">
    <location>
        <position position="104"/>
    </location>
    <ligand>
        <name>Mg(2+)</name>
        <dbReference type="ChEBI" id="CHEBI:18420"/>
        <note>catalytic</note>
    </ligand>
</feature>
<keyword evidence="12 14" id="KW-0324">Glycolysis</keyword>
<evidence type="ECO:0000256" key="5">
    <source>
        <dbReference type="ARBA" id="ARBA00022533"/>
    </source>
</evidence>
<dbReference type="SUPFAM" id="SSF53784">
    <property type="entry name" value="Phosphofructokinase"/>
    <property type="match status" value="1"/>
</dbReference>
<dbReference type="InterPro" id="IPR000023">
    <property type="entry name" value="Phosphofructokinase_dom"/>
</dbReference>